<dbReference type="EMBL" id="CAXIEN010000247">
    <property type="protein sequence ID" value="CAL1289347.1"/>
    <property type="molecule type" value="Genomic_DNA"/>
</dbReference>
<feature type="non-terminal residue" evidence="1">
    <location>
        <position position="39"/>
    </location>
</feature>
<dbReference type="AlphaFoldDB" id="A0AAV2AZT0"/>
<reference evidence="1 2" key="1">
    <citation type="submission" date="2024-04" db="EMBL/GenBank/DDBJ databases">
        <authorList>
            <person name="Rising A."/>
            <person name="Reimegard J."/>
            <person name="Sonavane S."/>
            <person name="Akerstrom W."/>
            <person name="Nylinder S."/>
            <person name="Hedman E."/>
            <person name="Kallberg Y."/>
        </authorList>
    </citation>
    <scope>NUCLEOTIDE SEQUENCE [LARGE SCALE GENOMIC DNA]</scope>
</reference>
<name>A0AAV2AZT0_9ARAC</name>
<proteinExistence type="predicted"/>
<evidence type="ECO:0000313" key="1">
    <source>
        <dbReference type="EMBL" id="CAL1289347.1"/>
    </source>
</evidence>
<keyword evidence="2" id="KW-1185">Reference proteome</keyword>
<organism evidence="1 2">
    <name type="scientific">Larinioides sclopetarius</name>
    <dbReference type="NCBI Taxonomy" id="280406"/>
    <lineage>
        <taxon>Eukaryota</taxon>
        <taxon>Metazoa</taxon>
        <taxon>Ecdysozoa</taxon>
        <taxon>Arthropoda</taxon>
        <taxon>Chelicerata</taxon>
        <taxon>Arachnida</taxon>
        <taxon>Araneae</taxon>
        <taxon>Araneomorphae</taxon>
        <taxon>Entelegynae</taxon>
        <taxon>Araneoidea</taxon>
        <taxon>Araneidae</taxon>
        <taxon>Larinioides</taxon>
    </lineage>
</organism>
<gene>
    <name evidence="1" type="ORF">LARSCL_LOCUS15880</name>
</gene>
<sequence>MHHVLPNMGLQTTRQLPSFRLPWKECILRSYFDMEAQFR</sequence>
<protein>
    <submittedName>
        <fullName evidence="1">Uncharacterized protein</fullName>
    </submittedName>
</protein>
<dbReference type="Proteomes" id="UP001497382">
    <property type="component" value="Unassembled WGS sequence"/>
</dbReference>
<comment type="caution">
    <text evidence="1">The sequence shown here is derived from an EMBL/GenBank/DDBJ whole genome shotgun (WGS) entry which is preliminary data.</text>
</comment>
<accession>A0AAV2AZT0</accession>
<evidence type="ECO:0000313" key="2">
    <source>
        <dbReference type="Proteomes" id="UP001497382"/>
    </source>
</evidence>